<dbReference type="Gene3D" id="3.20.20.190">
    <property type="entry name" value="Phosphatidylinositol (PI) phosphodiesterase"/>
    <property type="match status" value="1"/>
</dbReference>
<dbReference type="InterPro" id="IPR017946">
    <property type="entry name" value="PLC-like_Pdiesterase_TIM-brl"/>
</dbReference>
<evidence type="ECO:0000259" key="2">
    <source>
        <dbReference type="SMART" id="SM00148"/>
    </source>
</evidence>
<dbReference type="SMART" id="SM00148">
    <property type="entry name" value="PLCXc"/>
    <property type="match status" value="1"/>
</dbReference>
<dbReference type="InterPro" id="IPR051057">
    <property type="entry name" value="PI-PLC_domain"/>
</dbReference>
<dbReference type="PANTHER" id="PTHR13593:SF113">
    <property type="entry name" value="SI:DKEY-266F7.9"/>
    <property type="match status" value="1"/>
</dbReference>
<dbReference type="Pfam" id="PF00388">
    <property type="entry name" value="PI-PLC-X"/>
    <property type="match status" value="1"/>
</dbReference>
<accession>A0A7S1F320</accession>
<protein>
    <recommendedName>
        <fullName evidence="2">Phosphatidylinositol-specific phospholipase C X domain-containing protein</fullName>
    </recommendedName>
</protein>
<dbReference type="InterPro" id="IPR000909">
    <property type="entry name" value="PLipase_C_PInositol-sp_X_dom"/>
</dbReference>
<evidence type="ECO:0000313" key="3">
    <source>
        <dbReference type="EMBL" id="CAD8841087.1"/>
    </source>
</evidence>
<dbReference type="GO" id="GO:0006629">
    <property type="term" value="P:lipid metabolic process"/>
    <property type="evidence" value="ECO:0007669"/>
    <property type="project" value="InterPro"/>
</dbReference>
<evidence type="ECO:0000256" key="1">
    <source>
        <dbReference type="SAM" id="MobiDB-lite"/>
    </source>
</evidence>
<organism evidence="3">
    <name type="scientific">Noctiluca scintillans</name>
    <name type="common">Sea sparkle</name>
    <name type="synonym">Red tide dinoflagellate</name>
    <dbReference type="NCBI Taxonomy" id="2966"/>
    <lineage>
        <taxon>Eukaryota</taxon>
        <taxon>Sar</taxon>
        <taxon>Alveolata</taxon>
        <taxon>Dinophyceae</taxon>
        <taxon>Noctilucales</taxon>
        <taxon>Noctilucaceae</taxon>
        <taxon>Noctiluca</taxon>
    </lineage>
</organism>
<dbReference type="PANTHER" id="PTHR13593">
    <property type="match status" value="1"/>
</dbReference>
<feature type="region of interest" description="Disordered" evidence="1">
    <location>
        <begin position="487"/>
        <end position="514"/>
    </location>
</feature>
<feature type="compositionally biased region" description="Low complexity" evidence="1">
    <location>
        <begin position="494"/>
        <end position="504"/>
    </location>
</feature>
<name>A0A7S1F320_NOCSC</name>
<dbReference type="AlphaFoldDB" id="A0A7S1F320"/>
<proteinExistence type="predicted"/>
<feature type="domain" description="Phosphatidylinositol-specific phospholipase C X" evidence="2">
    <location>
        <begin position="32"/>
        <end position="175"/>
    </location>
</feature>
<gene>
    <name evidence="3" type="ORF">NSCI0253_LOCUS15435</name>
</gene>
<dbReference type="SUPFAM" id="SSF51695">
    <property type="entry name" value="PLC-like phosphodiesterases"/>
    <property type="match status" value="1"/>
</dbReference>
<dbReference type="PROSITE" id="PS50007">
    <property type="entry name" value="PIPLC_X_DOMAIN"/>
    <property type="match status" value="1"/>
</dbReference>
<sequence>MAPGTGCHSAVGHCGTFESPDDLSDWMAGLPDDTPLAAVTMPGTHNSVSNAFVSGHMASVVSAARCQSQSLEGQLQMGVRFIDLRTRPDGTLCHGRIACVLTLQAALTTCSEFLAAHASEVLIVRIKDEAGNKASSRAVDELFMSMIESAEHPFYLQRRLPKMREVRGRMVVLCDWLGGKWGLPWGGDAMSIQDEYWQSTGTKKWEVVRKHFRPVRAPDMLHVSFTSATNLPRKVPLAMARSVNRKFAEFLLSSSRHRFLGIVAMDFPSSFLCRLLVQCNWAGLDPCRDVSYLTSSTAEAREWLDTVQCELQAAATRADVAAIQEPNELDARLQRVALVYTKLVVQRVEAEYFQRATEERAPVRHKEPAEEEPVRKARCDGKVKPVAVSCKRRGGQSGLGALGGCFFPQARRARERSSCVGPQAVESSTFVVEEMLDHLRCELSAAASNADAAEHAMSEQLPTRVESLAQAYTRLLVMEAQGTLWETRPTAPHQGRGSSRSSQGLCHESAGPDYWPQELRDIKEFLETDTLLSVPSQPDQR</sequence>
<dbReference type="GO" id="GO:0008081">
    <property type="term" value="F:phosphoric diester hydrolase activity"/>
    <property type="evidence" value="ECO:0007669"/>
    <property type="project" value="InterPro"/>
</dbReference>
<reference evidence="3" key="1">
    <citation type="submission" date="2021-01" db="EMBL/GenBank/DDBJ databases">
        <authorList>
            <person name="Corre E."/>
            <person name="Pelletier E."/>
            <person name="Niang G."/>
            <person name="Scheremetjew M."/>
            <person name="Finn R."/>
            <person name="Kale V."/>
            <person name="Holt S."/>
            <person name="Cochrane G."/>
            <person name="Meng A."/>
            <person name="Brown T."/>
            <person name="Cohen L."/>
        </authorList>
    </citation>
    <scope>NUCLEOTIDE SEQUENCE</scope>
</reference>
<dbReference type="EMBL" id="HBFQ01022010">
    <property type="protein sequence ID" value="CAD8841087.1"/>
    <property type="molecule type" value="Transcribed_RNA"/>
</dbReference>